<sequence>MNSLNVFNFASYNGNTSLKSLDARRVGWVVEPGFRKKVVVVVAIVVVVSVELDGVGSYERTPAIIATIICRIISITSQPTSVTTKPRK</sequence>
<organism evidence="1 2">
    <name type="scientific">Pristionchus pacificus</name>
    <name type="common">Parasitic nematode worm</name>
    <dbReference type="NCBI Taxonomy" id="54126"/>
    <lineage>
        <taxon>Eukaryota</taxon>
        <taxon>Metazoa</taxon>
        <taxon>Ecdysozoa</taxon>
        <taxon>Nematoda</taxon>
        <taxon>Chromadorea</taxon>
        <taxon>Rhabditida</taxon>
        <taxon>Rhabditina</taxon>
        <taxon>Diplogasteromorpha</taxon>
        <taxon>Diplogasteroidea</taxon>
        <taxon>Neodiplogasteridae</taxon>
        <taxon>Pristionchus</taxon>
    </lineage>
</organism>
<name>A0A2A6C5S0_PRIPA</name>
<keyword evidence="2" id="KW-1185">Reference proteome</keyword>
<protein>
    <submittedName>
        <fullName evidence="1">Uncharacterized protein</fullName>
    </submittedName>
</protein>
<dbReference type="AlphaFoldDB" id="A0A2A6C5S0"/>
<reference evidence="1" key="2">
    <citation type="submission" date="2022-06" db="UniProtKB">
        <authorList>
            <consortium name="EnsemblMetazoa"/>
        </authorList>
    </citation>
    <scope>IDENTIFICATION</scope>
    <source>
        <strain evidence="1">PS312</strain>
    </source>
</reference>
<accession>A0A8R1V0Z8</accession>
<dbReference type="Proteomes" id="UP000005239">
    <property type="component" value="Unassembled WGS sequence"/>
</dbReference>
<reference evidence="2" key="1">
    <citation type="journal article" date="2008" name="Nat. Genet.">
        <title>The Pristionchus pacificus genome provides a unique perspective on nematode lifestyle and parasitism.</title>
        <authorList>
            <person name="Dieterich C."/>
            <person name="Clifton S.W."/>
            <person name="Schuster L.N."/>
            <person name="Chinwalla A."/>
            <person name="Delehaunty K."/>
            <person name="Dinkelacker I."/>
            <person name="Fulton L."/>
            <person name="Fulton R."/>
            <person name="Godfrey J."/>
            <person name="Minx P."/>
            <person name="Mitreva M."/>
            <person name="Roeseler W."/>
            <person name="Tian H."/>
            <person name="Witte H."/>
            <person name="Yang S.P."/>
            <person name="Wilson R.K."/>
            <person name="Sommer R.J."/>
        </authorList>
    </citation>
    <scope>NUCLEOTIDE SEQUENCE [LARGE SCALE GENOMIC DNA]</scope>
    <source>
        <strain evidence="2">PS312</strain>
    </source>
</reference>
<evidence type="ECO:0000313" key="2">
    <source>
        <dbReference type="Proteomes" id="UP000005239"/>
    </source>
</evidence>
<dbReference type="EnsemblMetazoa" id="PPA43649.1">
    <property type="protein sequence ID" value="PPA43649.1"/>
    <property type="gene ID" value="WBGene00282018"/>
</dbReference>
<evidence type="ECO:0000313" key="1">
    <source>
        <dbReference type="EnsemblMetazoa" id="PPA43649.1"/>
    </source>
</evidence>
<accession>A0A2A6C5S0</accession>
<proteinExistence type="predicted"/>
<gene>
    <name evidence="1" type="primary">WBGene00282018</name>
</gene>